<protein>
    <submittedName>
        <fullName evidence="3">Cytochrome P450</fullName>
    </submittedName>
</protein>
<dbReference type="PANTHER" id="PTHR46696:SF1">
    <property type="entry name" value="CYTOCHROME P450 YJIB-RELATED"/>
    <property type="match status" value="1"/>
</dbReference>
<dbReference type="InterPro" id="IPR001128">
    <property type="entry name" value="Cyt_P450"/>
</dbReference>
<organism evidence="3 4">
    <name type="scientific">Streptomyces lateritius</name>
    <dbReference type="NCBI Taxonomy" id="67313"/>
    <lineage>
        <taxon>Bacteria</taxon>
        <taxon>Bacillati</taxon>
        <taxon>Actinomycetota</taxon>
        <taxon>Actinomycetes</taxon>
        <taxon>Kitasatosporales</taxon>
        <taxon>Streptomycetaceae</taxon>
        <taxon>Streptomyces</taxon>
    </lineage>
</organism>
<dbReference type="InterPro" id="IPR036396">
    <property type="entry name" value="Cyt_P450_sf"/>
</dbReference>
<evidence type="ECO:0000313" key="3">
    <source>
        <dbReference type="EMBL" id="MFF8275322.1"/>
    </source>
</evidence>
<accession>A0ABW6Y688</accession>
<gene>
    <name evidence="3" type="ORF">ACF05T_04260</name>
</gene>
<dbReference type="EMBL" id="JBIBSM010000002">
    <property type="protein sequence ID" value="MFF8275322.1"/>
    <property type="molecule type" value="Genomic_DNA"/>
</dbReference>
<keyword evidence="2" id="KW-0408">Iron</keyword>
<dbReference type="SUPFAM" id="SSF48264">
    <property type="entry name" value="Cytochrome P450"/>
    <property type="match status" value="1"/>
</dbReference>
<keyword evidence="2" id="KW-0503">Monooxygenase</keyword>
<name>A0ABW6Y688_9ACTN</name>
<dbReference type="PRINTS" id="PR00359">
    <property type="entry name" value="BP450"/>
</dbReference>
<dbReference type="Pfam" id="PF00067">
    <property type="entry name" value="p450"/>
    <property type="match status" value="1"/>
</dbReference>
<dbReference type="RefSeq" id="WP_391933038.1">
    <property type="nucleotide sequence ID" value="NZ_JBIBSM010000002.1"/>
</dbReference>
<dbReference type="InterPro" id="IPR002397">
    <property type="entry name" value="Cyt_P450_B"/>
</dbReference>
<dbReference type="InterPro" id="IPR017972">
    <property type="entry name" value="Cyt_P450_CS"/>
</dbReference>
<comment type="similarity">
    <text evidence="1 2">Belongs to the cytochrome P450 family.</text>
</comment>
<reference evidence="3 4" key="1">
    <citation type="submission" date="2024-10" db="EMBL/GenBank/DDBJ databases">
        <title>The Natural Products Discovery Center: Release of the First 8490 Sequenced Strains for Exploring Actinobacteria Biosynthetic Diversity.</title>
        <authorList>
            <person name="Kalkreuter E."/>
            <person name="Kautsar S.A."/>
            <person name="Yang D."/>
            <person name="Bader C.D."/>
            <person name="Teijaro C.N."/>
            <person name="Fluegel L."/>
            <person name="Davis C.M."/>
            <person name="Simpson J.R."/>
            <person name="Lauterbach L."/>
            <person name="Steele A.D."/>
            <person name="Gui C."/>
            <person name="Meng S."/>
            <person name="Li G."/>
            <person name="Viehrig K."/>
            <person name="Ye F."/>
            <person name="Su P."/>
            <person name="Kiefer A.F."/>
            <person name="Nichols A."/>
            <person name="Cepeda A.J."/>
            <person name="Yan W."/>
            <person name="Fan B."/>
            <person name="Jiang Y."/>
            <person name="Adhikari A."/>
            <person name="Zheng C.-J."/>
            <person name="Schuster L."/>
            <person name="Cowan T.M."/>
            <person name="Smanski M.J."/>
            <person name="Chevrette M.G."/>
            <person name="De Carvalho L.P.S."/>
            <person name="Shen B."/>
        </authorList>
    </citation>
    <scope>NUCLEOTIDE SEQUENCE [LARGE SCALE GENOMIC DNA]</scope>
    <source>
        <strain evidence="3 4">NPDC015755</strain>
    </source>
</reference>
<keyword evidence="2" id="KW-0349">Heme</keyword>
<dbReference type="PROSITE" id="PS00086">
    <property type="entry name" value="CYTOCHROME_P450"/>
    <property type="match status" value="1"/>
</dbReference>
<dbReference type="CDD" id="cd20625">
    <property type="entry name" value="CYP164-like"/>
    <property type="match status" value="1"/>
</dbReference>
<dbReference type="PANTHER" id="PTHR46696">
    <property type="entry name" value="P450, PUTATIVE (EUROFUNG)-RELATED"/>
    <property type="match status" value="1"/>
</dbReference>
<comment type="caution">
    <text evidence="3">The sequence shown here is derived from an EMBL/GenBank/DDBJ whole genome shotgun (WGS) entry which is preliminary data.</text>
</comment>
<evidence type="ECO:0000256" key="2">
    <source>
        <dbReference type="RuleBase" id="RU000461"/>
    </source>
</evidence>
<keyword evidence="4" id="KW-1185">Reference proteome</keyword>
<sequence>MDVPFAPWSPEFVADPYPAYAELRATGRAHWYAPTRQWLIPHHADVSALLRDRRLGRTYTHRFTHEEFGREAPPAAHEPFHTLNDHGLLDLEAADHTRIRRLVSKAFTPRTVENLAPTVERLAGELVGGLVARGGGDLLAEVAEPLPVAVIAEMLGIPEEDEERGRLRPWSADICGMFELNPSEETARRAVRASVEFSDYLRELIERRRKDPGDDLISGLIGVEELTEQEMISTCVLLLNAGHEATVNTTVNGWWTLLREGVRPEPGKLSTAVEELLRYDTPLQMFERWVLDDIEIGDQVIPRGSEVALLFGSANRDPARFGPTADALDLTRADNPHITFGAGIHYCLGAPLARLELTAVFGELLRQAPGLRPAAEPRWKPGYVIRGFHELLVEV</sequence>
<dbReference type="Proteomes" id="UP001603013">
    <property type="component" value="Unassembled WGS sequence"/>
</dbReference>
<evidence type="ECO:0000256" key="1">
    <source>
        <dbReference type="ARBA" id="ARBA00010617"/>
    </source>
</evidence>
<evidence type="ECO:0000313" key="4">
    <source>
        <dbReference type="Proteomes" id="UP001603013"/>
    </source>
</evidence>
<dbReference type="Gene3D" id="1.10.630.10">
    <property type="entry name" value="Cytochrome P450"/>
    <property type="match status" value="1"/>
</dbReference>
<proteinExistence type="inferred from homology"/>
<keyword evidence="2" id="KW-0479">Metal-binding</keyword>
<keyword evidence="2" id="KW-0560">Oxidoreductase</keyword>